<evidence type="ECO:0008006" key="4">
    <source>
        <dbReference type="Google" id="ProtNLM"/>
    </source>
</evidence>
<proteinExistence type="predicted"/>
<dbReference type="EMBL" id="CP017141">
    <property type="protein sequence ID" value="AOM79357.1"/>
    <property type="molecule type" value="Genomic_DNA"/>
</dbReference>
<dbReference type="OrthoDB" id="1095195at2"/>
<dbReference type="InterPro" id="IPR032183">
    <property type="entry name" value="PKD-like"/>
</dbReference>
<feature type="signal peptide" evidence="1">
    <location>
        <begin position="1"/>
        <end position="19"/>
    </location>
</feature>
<sequence length="503" mass="56477">MNRNFFKIAIYMLALLSFAGCVKDENIFELKTLNTLSIQTATDAYSVTQSERLVIAPAVKESLPEGTVYKYEWKLSSTATGVEVKDTLISDKKDLDVAINVKSGNYYLRYYITDTKTGLVTIKQFTLAVNGFYNLGWMIASNKGEKGMVSFIREADQQLILNAPEAANGKTYGKAKGIYNAALLNMPEVLYFSDQGVFAFDANNFKLLRTTMDLFGRNMTFGTNPYYIQAPLESDQYIINNGNIYGTLGPYWYNIGFGEFYADLGTYSERFEGNYALFPLGMPQTTGSSTYFYDNNSKKFMLVTYGTRTINPTTGNSFNATSNPLGFNLAESTGKTMVGGDYLNGGEHVCVVKDNSNEYYIYTLRSNTSPFAGITQKIENSPDIQKSIAYATSTLYRHMYYAAENKIYLYDIINNSSRLVYTFPLGYQIKDLKMFKREGTRNVRSAADPMHNKRLVAAVNTGVAGEGEVYFLNLTLLGDIENNTFNKKYAGLGEIVNMKYRYP</sequence>
<evidence type="ECO:0000256" key="1">
    <source>
        <dbReference type="SAM" id="SignalP"/>
    </source>
</evidence>
<dbReference type="Pfam" id="PF16407">
    <property type="entry name" value="PKD_2"/>
    <property type="match status" value="1"/>
</dbReference>
<organism evidence="2 3">
    <name type="scientific">Pedobacter steynii</name>
    <dbReference type="NCBI Taxonomy" id="430522"/>
    <lineage>
        <taxon>Bacteria</taxon>
        <taxon>Pseudomonadati</taxon>
        <taxon>Bacteroidota</taxon>
        <taxon>Sphingobacteriia</taxon>
        <taxon>Sphingobacteriales</taxon>
        <taxon>Sphingobacteriaceae</taxon>
        <taxon>Pedobacter</taxon>
    </lineage>
</organism>
<dbReference type="AlphaFoldDB" id="A0A1D7QL32"/>
<dbReference type="Proteomes" id="UP000094313">
    <property type="component" value="Chromosome"/>
</dbReference>
<reference evidence="2 3" key="1">
    <citation type="submission" date="2016-08" db="EMBL/GenBank/DDBJ databases">
        <authorList>
            <person name="Seilhamer J.J."/>
        </authorList>
    </citation>
    <scope>NUCLEOTIDE SEQUENCE [LARGE SCALE GENOMIC DNA]</scope>
    <source>
        <strain evidence="2 3">DX4</strain>
    </source>
</reference>
<feature type="chain" id="PRO_5009098814" description="PKD-like family protein" evidence="1">
    <location>
        <begin position="20"/>
        <end position="503"/>
    </location>
</feature>
<keyword evidence="3" id="KW-1185">Reference proteome</keyword>
<dbReference type="PROSITE" id="PS51257">
    <property type="entry name" value="PROKAR_LIPOPROTEIN"/>
    <property type="match status" value="1"/>
</dbReference>
<accession>A0A1D7QL32</accession>
<name>A0A1D7QL32_9SPHI</name>
<evidence type="ECO:0000313" key="3">
    <source>
        <dbReference type="Proteomes" id="UP000094313"/>
    </source>
</evidence>
<dbReference type="RefSeq" id="WP_069381020.1">
    <property type="nucleotide sequence ID" value="NZ_CP017141.1"/>
</dbReference>
<evidence type="ECO:0000313" key="2">
    <source>
        <dbReference type="EMBL" id="AOM79357.1"/>
    </source>
</evidence>
<dbReference type="KEGG" id="psty:BFS30_20595"/>
<gene>
    <name evidence="2" type="ORF">BFS30_20595</name>
</gene>
<keyword evidence="1" id="KW-0732">Signal</keyword>
<protein>
    <recommendedName>
        <fullName evidence="4">PKD-like family protein</fullName>
    </recommendedName>
</protein>